<dbReference type="OrthoDB" id="657225at2"/>
<protein>
    <submittedName>
        <fullName evidence="2">Alkylhydroperoxidase family enzyme</fullName>
    </submittedName>
</protein>
<organism evidence="2 3">
    <name type="scientific">Geodermatophilus tzadiensis</name>
    <dbReference type="NCBI Taxonomy" id="1137988"/>
    <lineage>
        <taxon>Bacteria</taxon>
        <taxon>Bacillati</taxon>
        <taxon>Actinomycetota</taxon>
        <taxon>Actinomycetes</taxon>
        <taxon>Geodermatophilales</taxon>
        <taxon>Geodermatophilaceae</taxon>
        <taxon>Geodermatophilus</taxon>
    </lineage>
</organism>
<dbReference type="EMBL" id="PVTG01000001">
    <property type="protein sequence ID" value="PRY51978.1"/>
    <property type="molecule type" value="Genomic_DNA"/>
</dbReference>
<dbReference type="PANTHER" id="PTHR34846">
    <property type="entry name" value="4-CARBOXYMUCONOLACTONE DECARBOXYLASE FAMILY PROTEIN (AFU_ORTHOLOGUE AFUA_6G11590)"/>
    <property type="match status" value="1"/>
</dbReference>
<accession>A0A2T0U2B0</accession>
<comment type="caution">
    <text evidence="2">The sequence shown here is derived from an EMBL/GenBank/DDBJ whole genome shotgun (WGS) entry which is preliminary data.</text>
</comment>
<dbReference type="PANTHER" id="PTHR34846:SF10">
    <property type="entry name" value="CYTOPLASMIC PROTEIN"/>
    <property type="match status" value="1"/>
</dbReference>
<keyword evidence="3" id="KW-1185">Reference proteome</keyword>
<proteinExistence type="predicted"/>
<sequence length="190" mass="20900">MTATGTTARIPLDPPRTLLTRAVDWYSRRTFGATLTPAAAMGHHPRLLVTQLRHERALARWDRLDPTLKSLAVMSAAVTVGCSWCVDFGWWVTSQEGVDPAKLRAVPAWRESDALTDLERRVVEYAEAMSTTPMGVTDGMVAALRRDLDDAALVELTTMVAVENARARTNSALGLHSQGFRDRCELPARA</sequence>
<dbReference type="InterPro" id="IPR003779">
    <property type="entry name" value="CMD-like"/>
</dbReference>
<keyword evidence="2" id="KW-0575">Peroxidase</keyword>
<dbReference type="Pfam" id="PF02627">
    <property type="entry name" value="CMD"/>
    <property type="match status" value="1"/>
</dbReference>
<dbReference type="GO" id="GO:0051920">
    <property type="term" value="F:peroxiredoxin activity"/>
    <property type="evidence" value="ECO:0007669"/>
    <property type="project" value="InterPro"/>
</dbReference>
<feature type="domain" description="Carboxymuconolactone decarboxylase-like" evidence="1">
    <location>
        <begin position="56"/>
        <end position="128"/>
    </location>
</feature>
<dbReference type="Proteomes" id="UP000239210">
    <property type="component" value="Unassembled WGS sequence"/>
</dbReference>
<dbReference type="SUPFAM" id="SSF69118">
    <property type="entry name" value="AhpD-like"/>
    <property type="match status" value="1"/>
</dbReference>
<gene>
    <name evidence="2" type="ORF">LY71_101350</name>
</gene>
<dbReference type="RefSeq" id="WP_106275244.1">
    <property type="nucleotide sequence ID" value="NZ_PVTG01000001.1"/>
</dbReference>
<evidence type="ECO:0000313" key="3">
    <source>
        <dbReference type="Proteomes" id="UP000239210"/>
    </source>
</evidence>
<dbReference type="AlphaFoldDB" id="A0A2T0U2B0"/>
<dbReference type="Gene3D" id="1.20.1290.10">
    <property type="entry name" value="AhpD-like"/>
    <property type="match status" value="1"/>
</dbReference>
<name>A0A2T0U2B0_9ACTN</name>
<dbReference type="InterPro" id="IPR029032">
    <property type="entry name" value="AhpD-like"/>
</dbReference>
<evidence type="ECO:0000259" key="1">
    <source>
        <dbReference type="Pfam" id="PF02627"/>
    </source>
</evidence>
<evidence type="ECO:0000313" key="2">
    <source>
        <dbReference type="EMBL" id="PRY51978.1"/>
    </source>
</evidence>
<reference evidence="2 3" key="1">
    <citation type="submission" date="2018-03" db="EMBL/GenBank/DDBJ databases">
        <title>Genomic Encyclopedia of Archaeal and Bacterial Type Strains, Phase II (KMG-II): from individual species to whole genera.</title>
        <authorList>
            <person name="Goeker M."/>
        </authorList>
    </citation>
    <scope>NUCLEOTIDE SEQUENCE [LARGE SCALE GENOMIC DNA]</scope>
    <source>
        <strain evidence="2 3">DSM 45416</strain>
    </source>
</reference>
<keyword evidence="2" id="KW-0560">Oxidoreductase</keyword>